<organism evidence="1 2">
    <name type="scientific">Bifidobacterium actinocoloniiforme DSM 22766</name>
    <dbReference type="NCBI Taxonomy" id="1437605"/>
    <lineage>
        <taxon>Bacteria</taxon>
        <taxon>Bacillati</taxon>
        <taxon>Actinomycetota</taxon>
        <taxon>Actinomycetes</taxon>
        <taxon>Bifidobacteriales</taxon>
        <taxon>Bifidobacteriaceae</taxon>
        <taxon>Bifidobacterium</taxon>
    </lineage>
</organism>
<protein>
    <submittedName>
        <fullName evidence="1">Uncharacterized protein</fullName>
    </submittedName>
</protein>
<dbReference type="OrthoDB" id="3240505at2"/>
<evidence type="ECO:0000313" key="1">
    <source>
        <dbReference type="EMBL" id="KFI39833.1"/>
    </source>
</evidence>
<dbReference type="KEGG" id="bact:AB656_01270"/>
<dbReference type="EMBL" id="JGYK01000001">
    <property type="protein sequence ID" value="KFI39833.1"/>
    <property type="molecule type" value="Genomic_DNA"/>
</dbReference>
<dbReference type="Proteomes" id="UP000029015">
    <property type="component" value="Unassembled WGS sequence"/>
</dbReference>
<dbReference type="PATRIC" id="fig|1437605.7.peg.264"/>
<sequence>MANADGRGAGASGVFEMMDFNGPERIEAYKVYGECTTAESIWPVDLLYFPKGVAPCPNNDVCQSFDPGNSSPDAANLDTTQPYLHLMHTHMNPMPDNSTAYRLKR</sequence>
<gene>
    <name evidence="1" type="ORF">BACT_0534</name>
</gene>
<accession>A0A086YZY3</accession>
<keyword evidence="2" id="KW-1185">Reference proteome</keyword>
<dbReference type="STRING" id="1437605.AB656_01270"/>
<reference evidence="1 2" key="1">
    <citation type="submission" date="2014-03" db="EMBL/GenBank/DDBJ databases">
        <title>Genomics of Bifidobacteria.</title>
        <authorList>
            <person name="Ventura M."/>
            <person name="Milani C."/>
            <person name="Lugli G.A."/>
        </authorList>
    </citation>
    <scope>NUCLEOTIDE SEQUENCE [LARGE SCALE GENOMIC DNA]</scope>
    <source>
        <strain evidence="1 2">DSM 22766</strain>
    </source>
</reference>
<name>A0A086YZY3_9BIFI</name>
<proteinExistence type="predicted"/>
<evidence type="ECO:0000313" key="2">
    <source>
        <dbReference type="Proteomes" id="UP000029015"/>
    </source>
</evidence>
<comment type="caution">
    <text evidence="1">The sequence shown here is derived from an EMBL/GenBank/DDBJ whole genome shotgun (WGS) entry which is preliminary data.</text>
</comment>
<dbReference type="AlphaFoldDB" id="A0A086YZY3"/>
<dbReference type="RefSeq" id="WP_033503264.1">
    <property type="nucleotide sequence ID" value="NZ_CP011786.1"/>
</dbReference>